<dbReference type="EMBL" id="FRCA01000001">
    <property type="protein sequence ID" value="SHL35193.1"/>
    <property type="molecule type" value="Genomic_DNA"/>
</dbReference>
<dbReference type="GO" id="GO:0043024">
    <property type="term" value="F:ribosomal small subunit binding"/>
    <property type="evidence" value="ECO:0007669"/>
    <property type="project" value="TreeGrafter"/>
</dbReference>
<name>A0A1M6ZXZ2_9GAMM</name>
<protein>
    <recommendedName>
        <fullName evidence="4">Ribosome hibernation promoting factor</fullName>
    </recommendedName>
    <alternativeName>
        <fullName evidence="5">Hibernation factor HPF</fullName>
    </alternativeName>
</protein>
<dbReference type="GO" id="GO:0045900">
    <property type="term" value="P:negative regulation of translational elongation"/>
    <property type="evidence" value="ECO:0007669"/>
    <property type="project" value="TreeGrafter"/>
</dbReference>
<evidence type="ECO:0000313" key="6">
    <source>
        <dbReference type="EMBL" id="GEN22610.1"/>
    </source>
</evidence>
<evidence type="ECO:0000256" key="3">
    <source>
        <dbReference type="ARBA" id="ARBA00038695"/>
    </source>
</evidence>
<dbReference type="Proteomes" id="UP000184123">
    <property type="component" value="Unassembled WGS sequence"/>
</dbReference>
<keyword evidence="9" id="KW-1185">Reference proteome</keyword>
<evidence type="ECO:0000256" key="4">
    <source>
        <dbReference type="ARBA" id="ARBA00041148"/>
    </source>
</evidence>
<comment type="subunit">
    <text evidence="3">Associates exclusively with 100S ribosomes, which are dimers of 70S ribosomes.</text>
</comment>
<proteinExistence type="inferred from homology"/>
<evidence type="ECO:0000313" key="8">
    <source>
        <dbReference type="Proteomes" id="UP000184123"/>
    </source>
</evidence>
<dbReference type="STRING" id="44933.SAMN05660971_00282"/>
<dbReference type="FunFam" id="3.30.160.100:FF:000001">
    <property type="entry name" value="Ribosome hibernation promoting factor"/>
    <property type="match status" value="1"/>
</dbReference>
<dbReference type="NCBIfam" id="TIGR00741">
    <property type="entry name" value="yfiA"/>
    <property type="match status" value="1"/>
</dbReference>
<evidence type="ECO:0000313" key="7">
    <source>
        <dbReference type="EMBL" id="SHL35193.1"/>
    </source>
</evidence>
<dbReference type="Pfam" id="PF02482">
    <property type="entry name" value="Ribosomal_S30AE"/>
    <property type="match status" value="1"/>
</dbReference>
<evidence type="ECO:0000256" key="2">
    <source>
        <dbReference type="ARBA" id="ARBA00038434"/>
    </source>
</evidence>
<dbReference type="CDD" id="cd00552">
    <property type="entry name" value="RaiA"/>
    <property type="match status" value="1"/>
</dbReference>
<dbReference type="AlphaFoldDB" id="A0A1M6ZXZ2"/>
<dbReference type="EMBL" id="BJXU01000017">
    <property type="protein sequence ID" value="GEN22610.1"/>
    <property type="molecule type" value="Genomic_DNA"/>
</dbReference>
<dbReference type="GO" id="GO:0022627">
    <property type="term" value="C:cytosolic small ribosomal subunit"/>
    <property type="evidence" value="ECO:0007669"/>
    <property type="project" value="TreeGrafter"/>
</dbReference>
<dbReference type="PANTHER" id="PTHR33231:SF1">
    <property type="entry name" value="30S RIBOSOMAL PROTEIN"/>
    <property type="match status" value="1"/>
</dbReference>
<dbReference type="PANTHER" id="PTHR33231">
    <property type="entry name" value="30S RIBOSOMAL PROTEIN"/>
    <property type="match status" value="1"/>
</dbReference>
<reference evidence="7 8" key="1">
    <citation type="submission" date="2016-11" db="EMBL/GenBank/DDBJ databases">
        <authorList>
            <person name="Jaros S."/>
            <person name="Januszkiewicz K."/>
            <person name="Wedrychowicz H."/>
        </authorList>
    </citation>
    <scope>NUCLEOTIDE SEQUENCE [LARGE SCALE GENOMIC DNA]</scope>
    <source>
        <strain evidence="7 8">DSM 4740</strain>
    </source>
</reference>
<gene>
    <name evidence="6" type="ORF">HCU01_05590</name>
    <name evidence="7" type="ORF">SAMN05660971_00282</name>
</gene>
<sequence length="150" mass="16479">MNLSFIMTLSSIVTAPSSAPGNDLWPGGLQEPKKGYNRATMCKSKEPVMQVNITGHHVELTTPLRDYVQEKLARVERHYDNITNVQVTLSVEKERQLAACTLHAAGADLHADAQDGDMYAAIDALADKLDRQLVKHKEKSQARAQGAGLR</sequence>
<dbReference type="SUPFAM" id="SSF69754">
    <property type="entry name" value="Ribosome binding protein Y (YfiA homologue)"/>
    <property type="match status" value="1"/>
</dbReference>
<dbReference type="InterPro" id="IPR050574">
    <property type="entry name" value="HPF/YfiA_ribosome-assoc"/>
</dbReference>
<dbReference type="InterPro" id="IPR003489">
    <property type="entry name" value="RHF/RaiA"/>
</dbReference>
<reference evidence="6 9" key="2">
    <citation type="submission" date="2019-07" db="EMBL/GenBank/DDBJ databases">
        <title>Whole genome shotgun sequence of Halomonas cupida NBRC 102219.</title>
        <authorList>
            <person name="Hosoyama A."/>
            <person name="Uohara A."/>
            <person name="Ohji S."/>
            <person name="Ichikawa N."/>
        </authorList>
    </citation>
    <scope>NUCLEOTIDE SEQUENCE [LARGE SCALE GENOMIC DNA]</scope>
    <source>
        <strain evidence="6 9">NBRC 102219</strain>
    </source>
</reference>
<keyword evidence="1" id="KW-0810">Translation regulation</keyword>
<evidence type="ECO:0000313" key="9">
    <source>
        <dbReference type="Proteomes" id="UP000321726"/>
    </source>
</evidence>
<dbReference type="InterPro" id="IPR036567">
    <property type="entry name" value="RHF-like"/>
</dbReference>
<accession>A0A1M6ZXZ2</accession>
<comment type="similarity">
    <text evidence="2">Belongs to the HPF/YfiA ribosome-associated protein family. Short HPF subfamily.</text>
</comment>
<dbReference type="Proteomes" id="UP000321726">
    <property type="component" value="Unassembled WGS sequence"/>
</dbReference>
<dbReference type="Gene3D" id="3.30.160.100">
    <property type="entry name" value="Ribosome hibernation promotion factor-like"/>
    <property type="match status" value="1"/>
</dbReference>
<evidence type="ECO:0000256" key="1">
    <source>
        <dbReference type="ARBA" id="ARBA00022845"/>
    </source>
</evidence>
<evidence type="ECO:0000256" key="5">
    <source>
        <dbReference type="ARBA" id="ARBA00041319"/>
    </source>
</evidence>
<organism evidence="7 8">
    <name type="scientific">Halomonas cupida</name>
    <dbReference type="NCBI Taxonomy" id="44933"/>
    <lineage>
        <taxon>Bacteria</taxon>
        <taxon>Pseudomonadati</taxon>
        <taxon>Pseudomonadota</taxon>
        <taxon>Gammaproteobacteria</taxon>
        <taxon>Oceanospirillales</taxon>
        <taxon>Halomonadaceae</taxon>
        <taxon>Halomonas</taxon>
    </lineage>
</organism>